<dbReference type="SUPFAM" id="SSF89796">
    <property type="entry name" value="CoA-transferase family III (CaiB/BaiF)"/>
    <property type="match status" value="1"/>
</dbReference>
<dbReference type="PANTHER" id="PTHR48228">
    <property type="entry name" value="SUCCINYL-COA--D-CITRAMALATE COA-TRANSFERASE"/>
    <property type="match status" value="1"/>
</dbReference>
<evidence type="ECO:0000313" key="1">
    <source>
        <dbReference type="EMBL" id="PQD94553.1"/>
    </source>
</evidence>
<organism evidence="1 2">
    <name type="scientific">Pradoshia eiseniae</name>
    <dbReference type="NCBI Taxonomy" id="2064768"/>
    <lineage>
        <taxon>Bacteria</taxon>
        <taxon>Bacillati</taxon>
        <taxon>Bacillota</taxon>
        <taxon>Bacilli</taxon>
        <taxon>Bacillales</taxon>
        <taxon>Bacillaceae</taxon>
        <taxon>Pradoshia</taxon>
    </lineage>
</organism>
<dbReference type="InterPro" id="IPR023606">
    <property type="entry name" value="CoA-Trfase_III_dom_1_sf"/>
</dbReference>
<proteinExistence type="predicted"/>
<dbReference type="Pfam" id="PF02515">
    <property type="entry name" value="CoA_transf_3"/>
    <property type="match status" value="1"/>
</dbReference>
<dbReference type="EMBL" id="PKOZ01000009">
    <property type="protein sequence ID" value="PQD94553.1"/>
    <property type="molecule type" value="Genomic_DNA"/>
</dbReference>
<evidence type="ECO:0000313" key="2">
    <source>
        <dbReference type="Proteomes" id="UP000239663"/>
    </source>
</evidence>
<protein>
    <submittedName>
        <fullName evidence="1">CoA transferase</fullName>
    </submittedName>
</protein>
<reference evidence="1 2" key="1">
    <citation type="submission" date="2017-12" db="EMBL/GenBank/DDBJ databases">
        <title>Taxonomic description and draft genome of Pradoshia cofamensis Gen. nov., sp. nov., a thermotolerant bacillale isolated from anterior gut of earthworm Eisenia fetida.</title>
        <authorList>
            <person name="Saha T."/>
            <person name="Chakraborty R."/>
        </authorList>
    </citation>
    <scope>NUCLEOTIDE SEQUENCE [LARGE SCALE GENOMIC DNA]</scope>
    <source>
        <strain evidence="1 2">EAG3</strain>
    </source>
</reference>
<name>A0A2S7MXS0_9BACI</name>
<accession>A0A2S7MXS0</accession>
<dbReference type="InterPro" id="IPR050509">
    <property type="entry name" value="CoA-transferase_III"/>
</dbReference>
<dbReference type="OrthoDB" id="9797653at2"/>
<keyword evidence="2" id="KW-1185">Reference proteome</keyword>
<gene>
    <name evidence="1" type="ORF">CYL18_14190</name>
</gene>
<dbReference type="PANTHER" id="PTHR48228:SF5">
    <property type="entry name" value="ALPHA-METHYLACYL-COA RACEMASE"/>
    <property type="match status" value="1"/>
</dbReference>
<dbReference type="InterPro" id="IPR044855">
    <property type="entry name" value="CoA-Trfase_III_dom3_sf"/>
</dbReference>
<dbReference type="Gene3D" id="3.40.50.10540">
    <property type="entry name" value="Crotonobetainyl-coa:carnitine coa-transferase, domain 1"/>
    <property type="match status" value="1"/>
</dbReference>
<dbReference type="Proteomes" id="UP000239663">
    <property type="component" value="Unassembled WGS sequence"/>
</dbReference>
<sequence length="364" mass="40406">MLEGIRVLDFTQYLPGPHATLRLADMGADVIKVEAPFGDLARFSLDEHEQSPVFLAQNRKKKSVVLNLKNEEDRKTALELAREADVVIEGFRPGVAARIGIGYEEIKSVKPDIIYCSLTGYGQTGSISHLGGHDINYMSLSGMLAQMKDHNGKPHLPSNTIADFIGGISTSEAILAALVKRMRTNEGSYIDLAITKTLLPLMSNHIVIESLTGEEHGVERLSGAFVCYTLYETSDQRFIAIGALEEKFWCNFCKGVGKEEWEKEQFSRAESGNPVYEEIHALIRTKSLSEWSRFAREVDCCMSPVLETSELIDTEELKEWNLISDSGSYRYVTNQATGFFGATPDTEPPALGAHTKEYVGKLSR</sequence>
<comment type="caution">
    <text evidence="1">The sequence shown here is derived from an EMBL/GenBank/DDBJ whole genome shotgun (WGS) entry which is preliminary data.</text>
</comment>
<dbReference type="InterPro" id="IPR003673">
    <property type="entry name" value="CoA-Trfase_fam_III"/>
</dbReference>
<dbReference type="Gene3D" id="3.30.1540.10">
    <property type="entry name" value="formyl-coa transferase, domain 3"/>
    <property type="match status" value="1"/>
</dbReference>
<dbReference type="RefSeq" id="WP_104850191.1">
    <property type="nucleotide sequence ID" value="NZ_PKOZ01000009.1"/>
</dbReference>
<dbReference type="GO" id="GO:0016740">
    <property type="term" value="F:transferase activity"/>
    <property type="evidence" value="ECO:0007669"/>
    <property type="project" value="UniProtKB-KW"/>
</dbReference>
<keyword evidence="1" id="KW-0808">Transferase</keyword>
<dbReference type="AlphaFoldDB" id="A0A2S7MXS0"/>